<name>A0A2T5U9B5_9SPHN</name>
<comment type="caution">
    <text evidence="4">The sequence shown here is derived from an EMBL/GenBank/DDBJ whole genome shotgun (WGS) entry which is preliminary data.</text>
</comment>
<evidence type="ECO:0000259" key="3">
    <source>
        <dbReference type="PROSITE" id="PS51208"/>
    </source>
</evidence>
<dbReference type="InterPro" id="IPR005546">
    <property type="entry name" value="Autotransporte_beta"/>
</dbReference>
<gene>
    <name evidence="4" type="ORF">C8J25_102192</name>
</gene>
<dbReference type="PROSITE" id="PS51208">
    <property type="entry name" value="AUTOTRANSPORTER"/>
    <property type="match status" value="1"/>
</dbReference>
<dbReference type="Pfam" id="PF12951">
    <property type="entry name" value="PATR"/>
    <property type="match status" value="1"/>
</dbReference>
<dbReference type="SMART" id="SM00869">
    <property type="entry name" value="Autotransporter"/>
    <property type="match status" value="1"/>
</dbReference>
<dbReference type="InterPro" id="IPR051551">
    <property type="entry name" value="Autotransporter_adhesion"/>
</dbReference>
<dbReference type="Gene3D" id="2.40.128.130">
    <property type="entry name" value="Autotransporter beta-domain"/>
    <property type="match status" value="1"/>
</dbReference>
<evidence type="ECO:0000313" key="5">
    <source>
        <dbReference type="Proteomes" id="UP000244013"/>
    </source>
</evidence>
<dbReference type="EMBL" id="QAYE01000002">
    <property type="protein sequence ID" value="PTW48103.1"/>
    <property type="molecule type" value="Genomic_DNA"/>
</dbReference>
<organism evidence="4 5">
    <name type="scientific">Sphingomonas faeni</name>
    <dbReference type="NCBI Taxonomy" id="185950"/>
    <lineage>
        <taxon>Bacteria</taxon>
        <taxon>Pseudomonadati</taxon>
        <taxon>Pseudomonadota</taxon>
        <taxon>Alphaproteobacteria</taxon>
        <taxon>Sphingomonadales</taxon>
        <taxon>Sphingomonadaceae</taxon>
        <taxon>Sphingomonas</taxon>
    </lineage>
</organism>
<feature type="domain" description="Autotransporter" evidence="3">
    <location>
        <begin position="849"/>
        <end position="1132"/>
    </location>
</feature>
<dbReference type="GO" id="GO:0019867">
    <property type="term" value="C:outer membrane"/>
    <property type="evidence" value="ECO:0007669"/>
    <property type="project" value="InterPro"/>
</dbReference>
<dbReference type="Gene3D" id="1.20.144.10">
    <property type="entry name" value="Phosphatidic acid phosphatase type 2/haloperoxidase"/>
    <property type="match status" value="1"/>
</dbReference>
<dbReference type="Pfam" id="PF03797">
    <property type="entry name" value="Autotransporter"/>
    <property type="match status" value="1"/>
</dbReference>
<evidence type="ECO:0000313" key="4">
    <source>
        <dbReference type="EMBL" id="PTW48103.1"/>
    </source>
</evidence>
<dbReference type="SUPFAM" id="SSF51126">
    <property type="entry name" value="Pectin lyase-like"/>
    <property type="match status" value="1"/>
</dbReference>
<dbReference type="AlphaFoldDB" id="A0A2T5U9B5"/>
<evidence type="ECO:0000256" key="2">
    <source>
        <dbReference type="SAM" id="SignalP"/>
    </source>
</evidence>
<feature type="chain" id="PRO_5015742151" evidence="2">
    <location>
        <begin position="25"/>
        <end position="1132"/>
    </location>
</feature>
<accession>A0A2T5U9B5</accession>
<dbReference type="InterPro" id="IPR011050">
    <property type="entry name" value="Pectin_lyase_fold/virulence"/>
</dbReference>
<protein>
    <submittedName>
        <fullName evidence="4">Outer membrane autotransporter protein</fullName>
    </submittedName>
</protein>
<feature type="signal peptide" evidence="2">
    <location>
        <begin position="1"/>
        <end position="24"/>
    </location>
</feature>
<dbReference type="PANTHER" id="PTHR35037">
    <property type="entry name" value="C-TERMINAL REGION OF AIDA-LIKE PROTEIN"/>
    <property type="match status" value="1"/>
</dbReference>
<dbReference type="InterPro" id="IPR036938">
    <property type="entry name" value="PAP2/HPO_sf"/>
</dbReference>
<proteinExistence type="predicted"/>
<dbReference type="NCBIfam" id="TIGR02601">
    <property type="entry name" value="autotrns_rpt"/>
    <property type="match status" value="1"/>
</dbReference>
<dbReference type="PANTHER" id="PTHR35037:SF3">
    <property type="entry name" value="C-TERMINAL REGION OF AIDA-LIKE PROTEIN"/>
    <property type="match status" value="1"/>
</dbReference>
<sequence length="1132" mass="116449">MPRFETRKGNGVSLSKFMVCAASATMLTPLSIAAQTIPTQTIPTQTIPTSPPVNYVNESNPAIGSFVPKLLDSYVKLIRDHPEVMVQNYKTVVTMTNARTPSQTLAAIHDDRTNQAYSILNGLGALTNLYMAGAGASTSGSAPNTLTPTSYATATLADYVANINLGNSFSPGAEKFGNGTATPLAAAVAFINNTVRASSSTEPAKRTFARYQGENPPIDPLDPRFANYNVNTNRGALTLADTAAIIVPSYLSSFTTPAPYASTTQWVRGFVVTADMVAANGGKPITAPNFGTFDSAGKFTAATFKVGEYVPGIGASPRPYRVTTDVNVPTPMLQIINSSNPYADGAYPSGHTNSGMLQALGTAFLIPQQGQELLARAADLGTNRILAGMHSPLDIMGARIEATALSATNIYAALYDAKGNRLDWTNPANAGAYAVYQAYTETQSYLESACGTATVTACIAAANASGATAADPYANIAQNKATYLAEMTYGFAPVGPVKAMTAADVPVQAQVLLLTRFGYLTDAQRTEILATTALPSGYPVLTGNTLDGWGQLNLYAANDGYGAFNGQVAVTMDAAQGGYAAADSWGNDIGGTGGLTKNGTGSLTLTGKNSYAGPTIVNGGTLAVTGSIVSATTVNTGAVFGGTGSTGAVTVNSGGTLVPGIGTTPGTLTINGPLTLASGATLVETVLPTLGSRTVVSGAAKLDGMVRVQGSVGTLPVTRIALVTAAGGVSGSFANVTGVPTNLRAMLDYSTTAASLNLNRTDIDYRPLGVTANQQRVAAALTSAVPLASGAGAATLLNTVYATSQGSAAAGTAALDTLSGEGLADANSAALFAGRVFGDAVTDQQRAVLTDTQMHLWGGPLGGREWTDGRDGDGTVDRRSNSWGGVIGLDGEVSTGWRAGFVAGGLDTRFNTVARATKGKASSYHVSAYTSYALPTGTYVRGSLGYGHYAIRTTRTAGGIGSLASETEIARYDAAELRLRGEIGQRIAVQSFDLTPFVAVEYARLYTDAFAERGSVLALQAGKQATTSLPVNVGLRMDGSVPLGNGLALRPMIEASYLHEFRRDRDIGVDFVALADPSFTIAGARPSQSAFVGKAGLQLPLASALVLYATGTGVLSSQQRSYAGNVGVRINF</sequence>
<dbReference type="NCBIfam" id="TIGR01414">
    <property type="entry name" value="autotrans_barl"/>
    <property type="match status" value="1"/>
</dbReference>
<keyword evidence="1 2" id="KW-0732">Signal</keyword>
<dbReference type="InterPro" id="IPR036709">
    <property type="entry name" value="Autotransporte_beta_dom_sf"/>
</dbReference>
<dbReference type="SUPFAM" id="SSF48317">
    <property type="entry name" value="Acid phosphatase/Vanadium-dependent haloperoxidase"/>
    <property type="match status" value="1"/>
</dbReference>
<dbReference type="InterPro" id="IPR013425">
    <property type="entry name" value="Autotrns_rpt"/>
</dbReference>
<reference evidence="4 5" key="1">
    <citation type="submission" date="2018-04" db="EMBL/GenBank/DDBJ databases">
        <title>Genomic Encyclopedia of Type Strains, Phase III (KMG-III): the genomes of soil and plant-associated and newly described type strains.</title>
        <authorList>
            <person name="Whitman W."/>
        </authorList>
    </citation>
    <scope>NUCLEOTIDE SEQUENCE [LARGE SCALE GENOMIC DNA]</scope>
    <source>
        <strain evidence="4 5">MA-olki</strain>
    </source>
</reference>
<dbReference type="Proteomes" id="UP000244013">
    <property type="component" value="Unassembled WGS sequence"/>
</dbReference>
<dbReference type="InterPro" id="IPR006315">
    <property type="entry name" value="OM_autotransptr_brl_dom"/>
</dbReference>
<dbReference type="SUPFAM" id="SSF103515">
    <property type="entry name" value="Autotransporter"/>
    <property type="match status" value="1"/>
</dbReference>
<evidence type="ECO:0000256" key="1">
    <source>
        <dbReference type="ARBA" id="ARBA00022729"/>
    </source>
</evidence>